<dbReference type="RefSeq" id="WP_242975484.1">
    <property type="nucleotide sequence ID" value="NZ_PVXO01000005.1"/>
</dbReference>
<evidence type="ECO:0000313" key="3">
    <source>
        <dbReference type="Proteomes" id="UP000239706"/>
    </source>
</evidence>
<reference evidence="2 3" key="1">
    <citation type="submission" date="2018-03" db="EMBL/GenBank/DDBJ databases">
        <title>Genome sequence of Clostridium liquoris DSM 100320.</title>
        <authorList>
            <person name="Poehlein A."/>
            <person name="Daniel R."/>
        </authorList>
    </citation>
    <scope>NUCLEOTIDE SEQUENCE [LARGE SCALE GENOMIC DNA]</scope>
    <source>
        <strain evidence="2 3">DSM 100320</strain>
    </source>
</reference>
<sequence>MKEYLKDILYCIKFSIYIFIVTFLIGGVIGIIVGGFNLIVIMDWGSRISQYVSFLGLFISALSFMSENLMRPLNYEEQWKTYFSKLNLTFVIFFISLFILIFSICIQDKVWVLTK</sequence>
<keyword evidence="1" id="KW-0472">Membrane</keyword>
<gene>
    <name evidence="2" type="ORF">CLLI_01630</name>
</gene>
<proteinExistence type="predicted"/>
<feature type="transmembrane region" description="Helical" evidence="1">
    <location>
        <begin position="86"/>
        <end position="106"/>
    </location>
</feature>
<keyword evidence="1" id="KW-0812">Transmembrane</keyword>
<feature type="transmembrane region" description="Helical" evidence="1">
    <location>
        <begin position="48"/>
        <end position="66"/>
    </location>
</feature>
<keyword evidence="3" id="KW-1185">Reference proteome</keyword>
<dbReference type="EMBL" id="PVXO01000005">
    <property type="protein sequence ID" value="PRR80590.1"/>
    <property type="molecule type" value="Genomic_DNA"/>
</dbReference>
<protein>
    <submittedName>
        <fullName evidence="2">Uncharacterized protein</fullName>
    </submittedName>
</protein>
<keyword evidence="1" id="KW-1133">Transmembrane helix</keyword>
<feature type="transmembrane region" description="Helical" evidence="1">
    <location>
        <begin position="14"/>
        <end position="41"/>
    </location>
</feature>
<dbReference type="Proteomes" id="UP000239706">
    <property type="component" value="Unassembled WGS sequence"/>
</dbReference>
<evidence type="ECO:0000313" key="2">
    <source>
        <dbReference type="EMBL" id="PRR80590.1"/>
    </source>
</evidence>
<organism evidence="2 3">
    <name type="scientific">Clostridium liquoris</name>
    <dbReference type="NCBI Taxonomy" id="1289519"/>
    <lineage>
        <taxon>Bacteria</taxon>
        <taxon>Bacillati</taxon>
        <taxon>Bacillota</taxon>
        <taxon>Clostridia</taxon>
        <taxon>Eubacteriales</taxon>
        <taxon>Clostridiaceae</taxon>
        <taxon>Clostridium</taxon>
    </lineage>
</organism>
<dbReference type="AlphaFoldDB" id="A0A2T0B9M9"/>
<comment type="caution">
    <text evidence="2">The sequence shown here is derived from an EMBL/GenBank/DDBJ whole genome shotgun (WGS) entry which is preliminary data.</text>
</comment>
<evidence type="ECO:0000256" key="1">
    <source>
        <dbReference type="SAM" id="Phobius"/>
    </source>
</evidence>
<accession>A0A2T0B9M9</accession>
<name>A0A2T0B9M9_9CLOT</name>